<feature type="domain" description="HD" evidence="1">
    <location>
        <begin position="61"/>
        <end position="132"/>
    </location>
</feature>
<proteinExistence type="predicted"/>
<gene>
    <name evidence="2" type="ORF">CRM94_04350</name>
</gene>
<evidence type="ECO:0000259" key="1">
    <source>
        <dbReference type="Pfam" id="PF01966"/>
    </source>
</evidence>
<dbReference type="RefSeq" id="WP_046576174.1">
    <property type="nucleotide sequence ID" value="NZ_CADEQH010000008.1"/>
</dbReference>
<evidence type="ECO:0000313" key="2">
    <source>
        <dbReference type="EMBL" id="PEH41454.1"/>
    </source>
</evidence>
<name>A0A0M2QMN5_BURGA</name>
<organism evidence="2 3">
    <name type="scientific">Burkholderia gladioli</name>
    <name type="common">Pseudomonas marginata</name>
    <name type="synonym">Phytomonas marginata</name>
    <dbReference type="NCBI Taxonomy" id="28095"/>
    <lineage>
        <taxon>Bacteria</taxon>
        <taxon>Pseudomonadati</taxon>
        <taxon>Pseudomonadota</taxon>
        <taxon>Betaproteobacteria</taxon>
        <taxon>Burkholderiales</taxon>
        <taxon>Burkholderiaceae</taxon>
        <taxon>Burkholderia</taxon>
    </lineage>
</organism>
<dbReference type="InterPro" id="IPR006674">
    <property type="entry name" value="HD_domain"/>
</dbReference>
<protein>
    <submittedName>
        <fullName evidence="2">HD domain-containing protein</fullName>
    </submittedName>
</protein>
<dbReference type="AlphaFoldDB" id="A0A0M2QMN5"/>
<dbReference type="SUPFAM" id="SSF109604">
    <property type="entry name" value="HD-domain/PDEase-like"/>
    <property type="match status" value="1"/>
</dbReference>
<accession>A0A0M2QMN5</accession>
<dbReference type="PANTHER" id="PTHR40202">
    <property type="match status" value="1"/>
</dbReference>
<dbReference type="InterPro" id="IPR052567">
    <property type="entry name" value="OP_Dioxygenase"/>
</dbReference>
<sequence length="196" mass="22675">MQTASGLPQPTYTTMAESTLSDVERIVQGLNHYTDPEYLTNLYSNFLVQLRHSTEGFPIDRLEHSLQSASLALRDGRDHEYVVCALLHDVGELFDPFSHDAVIASLLKNYISPSNHFILQHHTTFQGYYYWDKIGLDKNAREKFIESPYYDDAIQFVDLYDDKAFNTSYESLTLEAFKPLMREFFANRRKNPAVFA</sequence>
<evidence type="ECO:0000313" key="3">
    <source>
        <dbReference type="Proteomes" id="UP000220629"/>
    </source>
</evidence>
<dbReference type="EMBL" id="PDDY01000001">
    <property type="protein sequence ID" value="PEH41454.1"/>
    <property type="molecule type" value="Genomic_DNA"/>
</dbReference>
<reference evidence="3" key="1">
    <citation type="submission" date="2017-09" db="EMBL/GenBank/DDBJ databases">
        <title>FDA dAtabase for Regulatory Grade micrObial Sequences (FDA-ARGOS): Supporting development and validation of Infectious Disease Dx tests.</title>
        <authorList>
            <person name="Minogue T."/>
            <person name="Wolcott M."/>
            <person name="Wasieloski L."/>
            <person name="Aguilar W."/>
            <person name="Moore D."/>
            <person name="Tallon L."/>
            <person name="Sadzewicz L."/>
            <person name="Ott S."/>
            <person name="Zhao X."/>
            <person name="Nagaraj S."/>
            <person name="Vavikolanu K."/>
            <person name="Aluvathingal J."/>
            <person name="Nadendla S."/>
            <person name="Sichtig H."/>
        </authorList>
    </citation>
    <scope>NUCLEOTIDE SEQUENCE [LARGE SCALE GENOMIC DNA]</scope>
    <source>
        <strain evidence="3">FDAARGOS_390</strain>
    </source>
</reference>
<dbReference type="Proteomes" id="UP000220629">
    <property type="component" value="Unassembled WGS sequence"/>
</dbReference>
<dbReference type="PANTHER" id="PTHR40202:SF1">
    <property type="entry name" value="HD DOMAIN-CONTAINING PROTEIN"/>
    <property type="match status" value="1"/>
</dbReference>
<dbReference type="Pfam" id="PF01966">
    <property type="entry name" value="HD"/>
    <property type="match status" value="1"/>
</dbReference>
<dbReference type="Gene3D" id="1.10.3210.10">
    <property type="entry name" value="Hypothetical protein af1432"/>
    <property type="match status" value="1"/>
</dbReference>
<comment type="caution">
    <text evidence="2">The sequence shown here is derived from an EMBL/GenBank/DDBJ whole genome shotgun (WGS) entry which is preliminary data.</text>
</comment>